<evidence type="ECO:0000256" key="9">
    <source>
        <dbReference type="SAM" id="MobiDB-lite"/>
    </source>
</evidence>
<dbReference type="InterPro" id="IPR000415">
    <property type="entry name" value="Nitroreductase-like"/>
</dbReference>
<evidence type="ECO:0000256" key="3">
    <source>
        <dbReference type="ARBA" id="ARBA00022630"/>
    </source>
</evidence>
<evidence type="ECO:0000256" key="1">
    <source>
        <dbReference type="ARBA" id="ARBA00001917"/>
    </source>
</evidence>
<dbReference type="PANTHER" id="PTHR43821">
    <property type="entry name" value="NAD(P)H NITROREDUCTASE YDJA-RELATED"/>
    <property type="match status" value="1"/>
</dbReference>
<dbReference type="Pfam" id="PF00881">
    <property type="entry name" value="Nitroreductase"/>
    <property type="match status" value="1"/>
</dbReference>
<keyword evidence="6 8" id="KW-0560">Oxidoreductase</keyword>
<accession>A0ABX6K291</accession>
<dbReference type="PIRSF" id="PIRSF000232">
    <property type="entry name" value="YdjA"/>
    <property type="match status" value="1"/>
</dbReference>
<dbReference type="PANTHER" id="PTHR43821:SF1">
    <property type="entry name" value="NAD(P)H NITROREDUCTASE YDJA-RELATED"/>
    <property type="match status" value="1"/>
</dbReference>
<keyword evidence="7 8" id="KW-0520">NAD</keyword>
<dbReference type="Proteomes" id="UP000503441">
    <property type="component" value="Chromosome"/>
</dbReference>
<keyword evidence="5 8" id="KW-0521">NADP</keyword>
<evidence type="ECO:0000313" key="11">
    <source>
        <dbReference type="EMBL" id="QIM19260.1"/>
    </source>
</evidence>
<dbReference type="SUPFAM" id="SSF55469">
    <property type="entry name" value="FMN-dependent nitroreductase-like"/>
    <property type="match status" value="1"/>
</dbReference>
<evidence type="ECO:0000256" key="5">
    <source>
        <dbReference type="ARBA" id="ARBA00022857"/>
    </source>
</evidence>
<dbReference type="RefSeq" id="WP_166331504.1">
    <property type="nucleotide sequence ID" value="NZ_CP049933.1"/>
</dbReference>
<dbReference type="InterPro" id="IPR026021">
    <property type="entry name" value="YdjA-like"/>
</dbReference>
<proteinExistence type="inferred from homology"/>
<dbReference type="Gene3D" id="3.40.109.10">
    <property type="entry name" value="NADH Oxidase"/>
    <property type="match status" value="1"/>
</dbReference>
<keyword evidence="3 8" id="KW-0285">Flavoprotein</keyword>
<comment type="cofactor">
    <cofactor evidence="1 8">
        <name>FMN</name>
        <dbReference type="ChEBI" id="CHEBI:58210"/>
    </cofactor>
</comment>
<name>A0ABX6K291_9MICO</name>
<feature type="domain" description="Nitroreductase" evidence="10">
    <location>
        <begin position="9"/>
        <end position="173"/>
    </location>
</feature>
<comment type="similarity">
    <text evidence="2 8">Belongs to the nitroreductase family.</text>
</comment>
<dbReference type="CDD" id="cd02135">
    <property type="entry name" value="YdjA-like"/>
    <property type="match status" value="1"/>
</dbReference>
<sequence>MSSTAFDALRARRSHSKVTEDAPDHKELERLLSAMSSIADHSGLRPWRIIELRGDARRRLGEGLAHAAAQAARKESGSGTGLADPKDIEKYVSKATRAPLVLAIIVSPKPSHKVPLWEQEAVASGVAHALGLLLHEAGWGSIWRTGPLTRTKAVRKAHGIKKPEYLLGWLYVGGIPDRDKVSKPRKPLDVSHHLSSL</sequence>
<dbReference type="EC" id="1.-.-.-" evidence="8"/>
<evidence type="ECO:0000313" key="12">
    <source>
        <dbReference type="Proteomes" id="UP000503441"/>
    </source>
</evidence>
<evidence type="ECO:0000256" key="8">
    <source>
        <dbReference type="PIRNR" id="PIRNR000232"/>
    </source>
</evidence>
<dbReference type="InterPro" id="IPR029479">
    <property type="entry name" value="Nitroreductase"/>
</dbReference>
<keyword evidence="4 8" id="KW-0288">FMN</keyword>
<keyword evidence="12" id="KW-1185">Reference proteome</keyword>
<dbReference type="InterPro" id="IPR052530">
    <property type="entry name" value="NAD(P)H_nitroreductase"/>
</dbReference>
<reference evidence="11 12" key="1">
    <citation type="submission" date="2020-03" db="EMBL/GenBank/DDBJ databases">
        <title>Leucobacter sp. nov., isolated from beetles.</title>
        <authorList>
            <person name="Hyun D.-W."/>
            <person name="Bae J.-W."/>
        </authorList>
    </citation>
    <scope>NUCLEOTIDE SEQUENCE [LARGE SCALE GENOMIC DNA]</scope>
    <source>
        <strain evidence="11 12">HDW9A</strain>
    </source>
</reference>
<evidence type="ECO:0000256" key="6">
    <source>
        <dbReference type="ARBA" id="ARBA00023002"/>
    </source>
</evidence>
<protein>
    <recommendedName>
        <fullName evidence="8">Putative NAD(P)H nitroreductase</fullName>
        <ecNumber evidence="8">1.-.-.-</ecNumber>
    </recommendedName>
</protein>
<gene>
    <name evidence="11" type="ORF">G7066_13050</name>
</gene>
<evidence type="ECO:0000256" key="7">
    <source>
        <dbReference type="ARBA" id="ARBA00023027"/>
    </source>
</evidence>
<organism evidence="11 12">
    <name type="scientific">Leucobacter coleopterorum</name>
    <dbReference type="NCBI Taxonomy" id="2714933"/>
    <lineage>
        <taxon>Bacteria</taxon>
        <taxon>Bacillati</taxon>
        <taxon>Actinomycetota</taxon>
        <taxon>Actinomycetes</taxon>
        <taxon>Micrococcales</taxon>
        <taxon>Microbacteriaceae</taxon>
        <taxon>Leucobacter</taxon>
    </lineage>
</organism>
<evidence type="ECO:0000259" key="10">
    <source>
        <dbReference type="Pfam" id="PF00881"/>
    </source>
</evidence>
<dbReference type="EMBL" id="CP049933">
    <property type="protein sequence ID" value="QIM19260.1"/>
    <property type="molecule type" value="Genomic_DNA"/>
</dbReference>
<evidence type="ECO:0000256" key="2">
    <source>
        <dbReference type="ARBA" id="ARBA00007118"/>
    </source>
</evidence>
<feature type="region of interest" description="Disordered" evidence="9">
    <location>
        <begin position="1"/>
        <end position="23"/>
    </location>
</feature>
<evidence type="ECO:0000256" key="4">
    <source>
        <dbReference type="ARBA" id="ARBA00022643"/>
    </source>
</evidence>